<keyword evidence="5" id="KW-1185">Reference proteome</keyword>
<dbReference type="InterPro" id="IPR010099">
    <property type="entry name" value="SDR39U1"/>
</dbReference>
<dbReference type="InterPro" id="IPR001509">
    <property type="entry name" value="Epimerase_deHydtase"/>
</dbReference>
<evidence type="ECO:0000313" key="5">
    <source>
        <dbReference type="Proteomes" id="UP000295511"/>
    </source>
</evidence>
<comment type="similarity">
    <text evidence="1">Belongs to the NAD(P)-dependent epimerase/dehydratase family. SDR39U1 subfamily.</text>
</comment>
<feature type="domain" description="DUF1731" evidence="3">
    <location>
        <begin position="246"/>
        <end position="293"/>
    </location>
</feature>
<proteinExistence type="inferred from homology"/>
<dbReference type="AlphaFoldDB" id="A0A4R5L234"/>
<dbReference type="Gene3D" id="3.40.50.720">
    <property type="entry name" value="NAD(P)-binding Rossmann-like Domain"/>
    <property type="match status" value="1"/>
</dbReference>
<dbReference type="PANTHER" id="PTHR11092:SF0">
    <property type="entry name" value="EPIMERASE FAMILY PROTEIN SDR39U1"/>
    <property type="match status" value="1"/>
</dbReference>
<reference evidence="4 5" key="1">
    <citation type="submission" date="2019-03" db="EMBL/GenBank/DDBJ databases">
        <title>Whole genome sequence of Arthrobacter sp JH1-1.</title>
        <authorList>
            <person name="Trinh H.N."/>
        </authorList>
    </citation>
    <scope>NUCLEOTIDE SEQUENCE [LARGE SCALE GENOMIC DNA]</scope>
    <source>
        <strain evidence="4 5">JH1-1</strain>
    </source>
</reference>
<feature type="domain" description="NAD-dependent epimerase/dehydratase" evidence="2">
    <location>
        <begin position="3"/>
        <end position="211"/>
    </location>
</feature>
<dbReference type="SUPFAM" id="SSF51735">
    <property type="entry name" value="NAD(P)-binding Rossmann-fold domains"/>
    <property type="match status" value="1"/>
</dbReference>
<dbReference type="EMBL" id="SMRU01000002">
    <property type="protein sequence ID" value="TDG01461.1"/>
    <property type="molecule type" value="Genomic_DNA"/>
</dbReference>
<dbReference type="InterPro" id="IPR013549">
    <property type="entry name" value="DUF1731"/>
</dbReference>
<name>A0A4R5L234_9MICC</name>
<comment type="caution">
    <text evidence="4">The sequence shown here is derived from an EMBL/GenBank/DDBJ whole genome shotgun (WGS) entry which is preliminary data.</text>
</comment>
<dbReference type="InterPro" id="IPR036291">
    <property type="entry name" value="NAD(P)-bd_dom_sf"/>
</dbReference>
<dbReference type="RefSeq" id="WP_133202721.1">
    <property type="nucleotide sequence ID" value="NZ_SMRU01000002.1"/>
</dbReference>
<dbReference type="Pfam" id="PF08338">
    <property type="entry name" value="DUF1731"/>
    <property type="match status" value="1"/>
</dbReference>
<evidence type="ECO:0000259" key="3">
    <source>
        <dbReference type="Pfam" id="PF08338"/>
    </source>
</evidence>
<dbReference type="Pfam" id="PF01370">
    <property type="entry name" value="Epimerase"/>
    <property type="match status" value="1"/>
</dbReference>
<dbReference type="Proteomes" id="UP000295511">
    <property type="component" value="Unassembled WGS sequence"/>
</dbReference>
<protein>
    <submittedName>
        <fullName evidence="4">TIGR01777 family protein</fullName>
    </submittedName>
</protein>
<dbReference type="NCBIfam" id="TIGR01777">
    <property type="entry name" value="yfcH"/>
    <property type="match status" value="1"/>
</dbReference>
<sequence length="299" mass="31307">MRIVMSGASGFIGTALSGHLLARGHDVVRLVRRPAADPGEASWDPAAGRLDEAVLDGADAVINLSGAGIGDRRWTKERIREIKDSRLMATKTLTAAMGRLDTPPSTFLSQSASGYYGGSRTTQLREDSGAGKGMLAALCVDWEAAAHTAPAGVRVVTPRTGVVLSADGGALGPLLPLLKWGVGGPLGNGRQYWPWISLVDEVAALEHLLVSSIEGPVNVCAPESADVNAIVAQLAAAFHRPAFLRVPAPALKLALGAHLAEELVLANQRMEPARLADSGFTWEHPALADAARWVVGNSK</sequence>
<evidence type="ECO:0000256" key="1">
    <source>
        <dbReference type="ARBA" id="ARBA00009353"/>
    </source>
</evidence>
<dbReference type="PANTHER" id="PTHR11092">
    <property type="entry name" value="SUGAR NUCLEOTIDE EPIMERASE RELATED"/>
    <property type="match status" value="1"/>
</dbReference>
<dbReference type="OrthoDB" id="9801773at2"/>
<gene>
    <name evidence="4" type="ORF">E1809_02960</name>
</gene>
<accession>A0A4R5L234</accession>
<evidence type="ECO:0000313" key="4">
    <source>
        <dbReference type="EMBL" id="TDG01461.1"/>
    </source>
</evidence>
<evidence type="ECO:0000259" key="2">
    <source>
        <dbReference type="Pfam" id="PF01370"/>
    </source>
</evidence>
<organism evidence="4 5">
    <name type="scientific">Arthrobacter terricola</name>
    <dbReference type="NCBI Taxonomy" id="2547396"/>
    <lineage>
        <taxon>Bacteria</taxon>
        <taxon>Bacillati</taxon>
        <taxon>Actinomycetota</taxon>
        <taxon>Actinomycetes</taxon>
        <taxon>Micrococcales</taxon>
        <taxon>Micrococcaceae</taxon>
        <taxon>Arthrobacter</taxon>
    </lineage>
</organism>